<organism evidence="2 3">
    <name type="scientific">Alloalcanivorax venustensis ISO4</name>
    <dbReference type="NCBI Taxonomy" id="1177184"/>
    <lineage>
        <taxon>Bacteria</taxon>
        <taxon>Pseudomonadati</taxon>
        <taxon>Pseudomonadota</taxon>
        <taxon>Gammaproteobacteria</taxon>
        <taxon>Oceanospirillales</taxon>
        <taxon>Alcanivoracaceae</taxon>
        <taxon>Alloalcanivorax</taxon>
    </lineage>
</organism>
<evidence type="ECO:0000256" key="1">
    <source>
        <dbReference type="SAM" id="MobiDB-lite"/>
    </source>
</evidence>
<dbReference type="EMBL" id="ARXR01000004">
    <property type="protein sequence ID" value="MBF5052138.1"/>
    <property type="molecule type" value="Genomic_DNA"/>
</dbReference>
<reference evidence="2 3" key="1">
    <citation type="submission" date="2012-09" db="EMBL/GenBank/DDBJ databases">
        <title>Genome Sequence of alkane-degrading Bacterium Alcanivorax venustensis ISO4.</title>
        <authorList>
            <person name="Lai Q."/>
            <person name="Shao Z."/>
        </authorList>
    </citation>
    <scope>NUCLEOTIDE SEQUENCE [LARGE SCALE GENOMIC DNA]</scope>
    <source>
        <strain evidence="2 3">ISO4</strain>
    </source>
</reference>
<evidence type="ECO:0000313" key="3">
    <source>
        <dbReference type="Proteomes" id="UP000644441"/>
    </source>
</evidence>
<dbReference type="RefSeq" id="WP_194855208.1">
    <property type="nucleotide sequence ID" value="NZ_ARXR01000004.1"/>
</dbReference>
<proteinExistence type="predicted"/>
<protein>
    <recommendedName>
        <fullName evidence="4">Lipoprotein</fullName>
    </recommendedName>
</protein>
<accession>A0ABS0ADB5</accession>
<dbReference type="PROSITE" id="PS51257">
    <property type="entry name" value="PROKAR_LIPOPROTEIN"/>
    <property type="match status" value="1"/>
</dbReference>
<evidence type="ECO:0000313" key="2">
    <source>
        <dbReference type="EMBL" id="MBF5052138.1"/>
    </source>
</evidence>
<dbReference type="Proteomes" id="UP000644441">
    <property type="component" value="Unassembled WGS sequence"/>
</dbReference>
<keyword evidence="3" id="KW-1185">Reference proteome</keyword>
<comment type="caution">
    <text evidence="2">The sequence shown here is derived from an EMBL/GenBank/DDBJ whole genome shotgun (WGS) entry which is preliminary data.</text>
</comment>
<evidence type="ECO:0008006" key="4">
    <source>
        <dbReference type="Google" id="ProtNLM"/>
    </source>
</evidence>
<sequence>MRNFTVLLATGALTGTLFLAGCQPPDEDDAKKAADDEETVPHPPIEESRPGEETGAEQTGGPADGSEEEAGGGYESAQQPDAAATGEDAATFTDTRFRIAVDYPESLQQVSTEDGEAGDAAQWHAFADGREGRRLLTLKVPGEVDARFQLGASRNTKALTHCKDLPEGVDQESKQTQTIDDVAFTRFDVTRTDGDQYTTIRSYRATYTESCYAIDLIARGSGGQGEAADRQTEALETLQTVLDGVRFTE</sequence>
<gene>
    <name evidence="2" type="ORF">ISO4_00740</name>
</gene>
<feature type="region of interest" description="Disordered" evidence="1">
    <location>
        <begin position="16"/>
        <end position="87"/>
    </location>
</feature>
<name>A0ABS0ADB5_9GAMM</name>